<gene>
    <name evidence="2" type="ORF">DLM86_31250</name>
</gene>
<feature type="domain" description="RepB-like DNA primase" evidence="1">
    <location>
        <begin position="226"/>
        <end position="304"/>
    </location>
</feature>
<name>A0A2V5KID8_9BACL</name>
<dbReference type="GO" id="GO:0003677">
    <property type="term" value="F:DNA binding"/>
    <property type="evidence" value="ECO:0007669"/>
    <property type="project" value="InterPro"/>
</dbReference>
<dbReference type="Pfam" id="PF16793">
    <property type="entry name" value="RepB_primase"/>
    <property type="match status" value="1"/>
</dbReference>
<dbReference type="Gene3D" id="3.30.70.1790">
    <property type="entry name" value="RepB DNA-primase, N-terminal domain"/>
    <property type="match status" value="1"/>
</dbReference>
<dbReference type="GO" id="GO:0008270">
    <property type="term" value="F:zinc ion binding"/>
    <property type="evidence" value="ECO:0007669"/>
    <property type="project" value="InterPro"/>
</dbReference>
<accession>A0A2V5KID8</accession>
<reference evidence="2 3" key="1">
    <citation type="submission" date="2018-05" db="EMBL/GenBank/DDBJ databases">
        <title>Paenibacillus flagellatus sp. nov., isolated from selenium mineral soil.</title>
        <authorList>
            <person name="Dai X."/>
        </authorList>
    </citation>
    <scope>NUCLEOTIDE SEQUENCE [LARGE SCALE GENOMIC DNA]</scope>
    <source>
        <strain evidence="2 3">DXL2</strain>
    </source>
</reference>
<dbReference type="Gene3D" id="3.90.580.10">
    <property type="entry name" value="Zinc finger, CHC2-type domain"/>
    <property type="match status" value="1"/>
</dbReference>
<evidence type="ECO:0000313" key="2">
    <source>
        <dbReference type="EMBL" id="PYI49987.1"/>
    </source>
</evidence>
<dbReference type="InterPro" id="IPR039459">
    <property type="entry name" value="RepB-like_DNA_primase_dom"/>
</dbReference>
<proteinExistence type="predicted"/>
<dbReference type="Proteomes" id="UP000247476">
    <property type="component" value="Unassembled WGS sequence"/>
</dbReference>
<keyword evidence="3" id="KW-1185">Reference proteome</keyword>
<dbReference type="EMBL" id="QJVJ01000026">
    <property type="protein sequence ID" value="PYI49987.1"/>
    <property type="molecule type" value="Genomic_DNA"/>
</dbReference>
<dbReference type="InterPro" id="IPR036977">
    <property type="entry name" value="DNA_primase_Znf_CHC2"/>
</dbReference>
<comment type="caution">
    <text evidence="2">The sequence shown here is derived from an EMBL/GenBank/DDBJ whole genome shotgun (WGS) entry which is preliminary data.</text>
</comment>
<organism evidence="2 3">
    <name type="scientific">Paenibacillus flagellatus</name>
    <dbReference type="NCBI Taxonomy" id="2211139"/>
    <lineage>
        <taxon>Bacteria</taxon>
        <taxon>Bacillati</taxon>
        <taxon>Bacillota</taxon>
        <taxon>Bacilli</taxon>
        <taxon>Bacillales</taxon>
        <taxon>Paenibacillaceae</taxon>
        <taxon>Paenibacillus</taxon>
    </lineage>
</organism>
<evidence type="ECO:0000313" key="3">
    <source>
        <dbReference type="Proteomes" id="UP000247476"/>
    </source>
</evidence>
<sequence length="757" mass="88393">MPQKIMCKQKVTTLRNQKLFDYAFRAQQLLSKIEDMYKYQSDDSLIRLRLVPENQEKQRSLTKNQSGKKKFSTYTTYVKKKDIISALETGDIRNVRAFSDFNQQKQSFSLSKLNYVDGYAIHLLPNLGGDHDADINEITAQWFEIDFKIFEEYQTSDYNQVTEKMAYYEHLPIIKEVVMTTQKNMKGEISSYRLKAIRTTEAIQAEKEKWWGDHRELLQDEEVINSAGGPHVYFYYDKNAGDIEQFTLIQLALAERFGGDVKVSNLSRPMRAPGFANMKQQPYYVELIQRSSKRYISGQELIEKYNLNLDKARKLVMERHNNAIKPVQYKKNRDSNDEQTISQSSDKQFHFVDRINDMSPPKNEMTLLEAKEYIKTLDIQLFLTNNDLSNEVHHSCYFHRPDHNPSAILYKRKTGEKIISCFACGVRDIIDIFLNEFPDCSYIDSIKQLAEKCGIKVTSTTLETDSYHTLGLNHKFYFELLKGSIHEKYPVLGKYLPKHRIRILDFFNSHAGSQPIVEDWSILWGNKSYPVFYLSQEDTRLHFTDEKDNLIYHRSVIESSTVLLRLFGFIIKVPEDQVPKTLIENARRHLDEHGKKHYKTISFYIRPCYYDVLSEANRIAQLLDDSGIKVYKNMHKSHLEVLLGKELADKAFPDDRKLPAYFSKVEVELEQKLQAEMTESGFTSKDSAMSIKGLRISAGTGRIRVNKSHIQIVLDIVWNEILERNQWKEVIQSKALAEQYGFQYRKGKRIVIPKVEE</sequence>
<dbReference type="RefSeq" id="WP_146250339.1">
    <property type="nucleotide sequence ID" value="NZ_QJVJ01000026.1"/>
</dbReference>
<dbReference type="AlphaFoldDB" id="A0A2V5KID8"/>
<evidence type="ECO:0000259" key="1">
    <source>
        <dbReference type="Pfam" id="PF16793"/>
    </source>
</evidence>
<protein>
    <recommendedName>
        <fullName evidence="1">RepB-like DNA primase domain-containing protein</fullName>
    </recommendedName>
</protein>
<dbReference type="OrthoDB" id="6008408at2"/>
<dbReference type="GO" id="GO:0006260">
    <property type="term" value="P:DNA replication"/>
    <property type="evidence" value="ECO:0007669"/>
    <property type="project" value="InterPro"/>
</dbReference>